<evidence type="ECO:0000313" key="3">
    <source>
        <dbReference type="Proteomes" id="UP001059617"/>
    </source>
</evidence>
<reference evidence="2" key="2">
    <citation type="submission" date="2022-09" db="EMBL/GenBank/DDBJ databases">
        <title>Biosynthetic gene clusters of Dactylosporangioum fulvum.</title>
        <authorList>
            <person name="Caradec T."/>
        </authorList>
    </citation>
    <scope>NUCLEOTIDE SEQUENCE</scope>
    <source>
        <strain evidence="2">NRRL B-16292</strain>
    </source>
</reference>
<dbReference type="Pfam" id="PF01796">
    <property type="entry name" value="OB_ChsH2_C"/>
    <property type="match status" value="1"/>
</dbReference>
<accession>A0ABY5W959</accession>
<dbReference type="PANTHER" id="PTHR34075:SF5">
    <property type="entry name" value="BLR3430 PROTEIN"/>
    <property type="match status" value="1"/>
</dbReference>
<dbReference type="PANTHER" id="PTHR34075">
    <property type="entry name" value="BLR3430 PROTEIN"/>
    <property type="match status" value="1"/>
</dbReference>
<evidence type="ECO:0000313" key="2">
    <source>
        <dbReference type="EMBL" id="UWP85544.1"/>
    </source>
</evidence>
<evidence type="ECO:0000259" key="1">
    <source>
        <dbReference type="Pfam" id="PF01796"/>
    </source>
</evidence>
<dbReference type="InterPro" id="IPR002878">
    <property type="entry name" value="ChsH2_C"/>
</dbReference>
<dbReference type="InterPro" id="IPR012340">
    <property type="entry name" value="NA-bd_OB-fold"/>
</dbReference>
<dbReference type="EMBL" id="CP073720">
    <property type="protein sequence ID" value="UWP85544.1"/>
    <property type="molecule type" value="Genomic_DNA"/>
</dbReference>
<feature type="domain" description="ChsH2 C-terminal OB-fold" evidence="1">
    <location>
        <begin position="52"/>
        <end position="111"/>
    </location>
</feature>
<dbReference type="SUPFAM" id="SSF50249">
    <property type="entry name" value="Nucleic acid-binding proteins"/>
    <property type="match status" value="1"/>
</dbReference>
<gene>
    <name evidence="2" type="ORF">Dfulv_15400</name>
</gene>
<reference evidence="2" key="1">
    <citation type="submission" date="2021-04" db="EMBL/GenBank/DDBJ databases">
        <authorList>
            <person name="Hartkoorn R.C."/>
            <person name="Beaudoing E."/>
            <person name="Hot D."/>
        </authorList>
    </citation>
    <scope>NUCLEOTIDE SEQUENCE</scope>
    <source>
        <strain evidence="2">NRRL B-16292</strain>
    </source>
</reference>
<dbReference type="InterPro" id="IPR052513">
    <property type="entry name" value="Thioester_dehydratase-like"/>
</dbReference>
<dbReference type="Proteomes" id="UP001059617">
    <property type="component" value="Chromosome"/>
</dbReference>
<dbReference type="RefSeq" id="WP_259863674.1">
    <property type="nucleotide sequence ID" value="NZ_BAAAST010000014.1"/>
</dbReference>
<name>A0ABY5W959_9ACTN</name>
<keyword evidence="3" id="KW-1185">Reference proteome</keyword>
<organism evidence="2 3">
    <name type="scientific">Dactylosporangium fulvum</name>
    <dbReference type="NCBI Taxonomy" id="53359"/>
    <lineage>
        <taxon>Bacteria</taxon>
        <taxon>Bacillati</taxon>
        <taxon>Actinomycetota</taxon>
        <taxon>Actinomycetes</taxon>
        <taxon>Micromonosporales</taxon>
        <taxon>Micromonosporaceae</taxon>
        <taxon>Dactylosporangium</taxon>
    </lineage>
</organism>
<protein>
    <submittedName>
        <fullName evidence="2">OB-fold domain-containing protein</fullName>
    </submittedName>
</protein>
<sequence length="134" mass="14241">MIVGEFSLGTPILTVNESGRHVLVGSRCPVCGDVRLPSRTLCGADLSECVPHELSGEGTVYEAVRISLAPAGFEAPFWIGYIDLAEGPRYLAQIEADEDAPPSHGDRVTLTVGRLGTSAEPLLGPIFRKVTDAH</sequence>
<proteinExistence type="predicted"/>